<dbReference type="InterPro" id="IPR029063">
    <property type="entry name" value="SAM-dependent_MTases_sf"/>
</dbReference>
<evidence type="ECO:0000256" key="4">
    <source>
        <dbReference type="ARBA" id="ARBA00022691"/>
    </source>
</evidence>
<evidence type="ECO:0000256" key="1">
    <source>
        <dbReference type="ARBA" id="ARBA00010815"/>
    </source>
</evidence>
<feature type="active site" evidence="6">
    <location>
        <position position="382"/>
    </location>
</feature>
<name>A0A6I2KSU6_9BURK</name>
<dbReference type="RefSeq" id="WP_154372315.1">
    <property type="nucleotide sequence ID" value="NZ_WKJK01000001.1"/>
</dbReference>
<evidence type="ECO:0000256" key="3">
    <source>
        <dbReference type="ARBA" id="ARBA00022679"/>
    </source>
</evidence>
<dbReference type="AlphaFoldDB" id="A0A6I2KSU6"/>
<dbReference type="CDD" id="cd02440">
    <property type="entry name" value="AdoMet_MTases"/>
    <property type="match status" value="1"/>
</dbReference>
<dbReference type="Pfam" id="PF02353">
    <property type="entry name" value="CMAS"/>
    <property type="match status" value="1"/>
</dbReference>
<keyword evidence="3 7" id="KW-0808">Transferase</keyword>
<gene>
    <name evidence="7" type="ORF">GJ699_01220</name>
</gene>
<evidence type="ECO:0000313" key="8">
    <source>
        <dbReference type="Proteomes" id="UP000433309"/>
    </source>
</evidence>
<evidence type="ECO:0000256" key="5">
    <source>
        <dbReference type="ARBA" id="ARBA00023098"/>
    </source>
</evidence>
<dbReference type="PIRSF" id="PIRSF003085">
    <property type="entry name" value="CMAS"/>
    <property type="match status" value="1"/>
</dbReference>
<dbReference type="EMBL" id="WKJK01000001">
    <property type="protein sequence ID" value="MRW88601.1"/>
    <property type="molecule type" value="Genomic_DNA"/>
</dbReference>
<accession>A0A6I2KSU6</accession>
<evidence type="ECO:0000256" key="6">
    <source>
        <dbReference type="PIRSR" id="PIRSR003085-1"/>
    </source>
</evidence>
<dbReference type="GO" id="GO:0032259">
    <property type="term" value="P:methylation"/>
    <property type="evidence" value="ECO:0007669"/>
    <property type="project" value="UniProtKB-KW"/>
</dbReference>
<comment type="similarity">
    <text evidence="1">Belongs to the CFA/CMAS family.</text>
</comment>
<dbReference type="Proteomes" id="UP000433309">
    <property type="component" value="Unassembled WGS sequence"/>
</dbReference>
<sequence>MNRTLTTSPLAAPAGARLFLALLGRIGHGHLELLTPDHTRMVFGDAHAGPGATLQVHDWRACERILRAGDIGFAEAYGAGWVDSPDLVALLRLALRNESTLDRMVFGGVLARCWYRLRHWLRRNSRDGSRRNIHAHYDIGNEFYRLWLDPSWTYSSALFDGDYTQSLQRAQERKYQRVIEALGLRLGDRVLEIGCGWGGFAEHAARQGIRVHGLTISPSQLEIGRQRIAAAQLEPLVKLELRDYRDLQGSYDAIVSIEMFEAVGERYWPQYFDTVAARLKPGGKALVQSITIGEQFFPRYRSGSDFIQQYIFPGGMLPSVERFEAGAARAGLQCTDRLAFGHDYAETLQRWRSAYHAARVQVTAQGFDAHFQRIWDLYFAYCEAAFDEERTDVVQFRLERR</sequence>
<proteinExistence type="inferred from homology"/>
<dbReference type="InterPro" id="IPR050723">
    <property type="entry name" value="CFA/CMAS"/>
</dbReference>
<keyword evidence="2 7" id="KW-0489">Methyltransferase</keyword>
<comment type="caution">
    <text evidence="7">The sequence shown here is derived from an EMBL/GenBank/DDBJ whole genome shotgun (WGS) entry which is preliminary data.</text>
</comment>
<keyword evidence="8" id="KW-1185">Reference proteome</keyword>
<dbReference type="InterPro" id="IPR003333">
    <property type="entry name" value="CMAS"/>
</dbReference>
<organism evidence="7 8">
    <name type="scientific">Duganella guangzhouensis</name>
    <dbReference type="NCBI Taxonomy" id="2666084"/>
    <lineage>
        <taxon>Bacteria</taxon>
        <taxon>Pseudomonadati</taxon>
        <taxon>Pseudomonadota</taxon>
        <taxon>Betaproteobacteria</taxon>
        <taxon>Burkholderiales</taxon>
        <taxon>Oxalobacteraceae</taxon>
        <taxon>Telluria group</taxon>
        <taxon>Duganella</taxon>
    </lineage>
</organism>
<reference evidence="7 8" key="1">
    <citation type="submission" date="2019-11" db="EMBL/GenBank/DDBJ databases">
        <title>Novel species isolated from a subtropical stream in China.</title>
        <authorList>
            <person name="Lu H."/>
        </authorList>
    </citation>
    <scope>NUCLEOTIDE SEQUENCE [LARGE SCALE GENOMIC DNA]</scope>
    <source>
        <strain evidence="7 8">FT80W</strain>
    </source>
</reference>
<keyword evidence="5" id="KW-0443">Lipid metabolism</keyword>
<evidence type="ECO:0000313" key="7">
    <source>
        <dbReference type="EMBL" id="MRW88601.1"/>
    </source>
</evidence>
<dbReference type="SUPFAM" id="SSF53335">
    <property type="entry name" value="S-adenosyl-L-methionine-dependent methyltransferases"/>
    <property type="match status" value="1"/>
</dbReference>
<evidence type="ECO:0000256" key="2">
    <source>
        <dbReference type="ARBA" id="ARBA00022603"/>
    </source>
</evidence>
<dbReference type="GO" id="GO:0008168">
    <property type="term" value="F:methyltransferase activity"/>
    <property type="evidence" value="ECO:0007669"/>
    <property type="project" value="UniProtKB-KW"/>
</dbReference>
<dbReference type="PANTHER" id="PTHR43667">
    <property type="entry name" value="CYCLOPROPANE-FATTY-ACYL-PHOSPHOLIPID SYNTHASE"/>
    <property type="match status" value="1"/>
</dbReference>
<keyword evidence="4" id="KW-0949">S-adenosyl-L-methionine</keyword>
<protein>
    <submittedName>
        <fullName evidence="7">Methyltransferase domain-containing protein</fullName>
    </submittedName>
</protein>
<dbReference type="Gene3D" id="3.40.50.150">
    <property type="entry name" value="Vaccinia Virus protein VP39"/>
    <property type="match status" value="1"/>
</dbReference>
<dbReference type="PANTHER" id="PTHR43667:SF2">
    <property type="entry name" value="FATTY ACID C-METHYL TRANSFERASE"/>
    <property type="match status" value="1"/>
</dbReference>
<dbReference type="GO" id="GO:0008610">
    <property type="term" value="P:lipid biosynthetic process"/>
    <property type="evidence" value="ECO:0007669"/>
    <property type="project" value="InterPro"/>
</dbReference>